<feature type="region of interest" description="Disordered" evidence="1">
    <location>
        <begin position="319"/>
        <end position="339"/>
    </location>
</feature>
<evidence type="ECO:0000256" key="1">
    <source>
        <dbReference type="SAM" id="MobiDB-lite"/>
    </source>
</evidence>
<dbReference type="InterPro" id="IPR006553">
    <property type="entry name" value="Leu-rich_rpt_Cys-con_subtyp"/>
</dbReference>
<dbReference type="InterPro" id="IPR036047">
    <property type="entry name" value="F-box-like_dom_sf"/>
</dbReference>
<name>A0A427B3V7_ENSVE</name>
<dbReference type="Gene3D" id="3.80.10.10">
    <property type="entry name" value="Ribonuclease Inhibitor"/>
    <property type="match status" value="2"/>
</dbReference>
<dbReference type="Proteomes" id="UP000287651">
    <property type="component" value="Unassembled WGS sequence"/>
</dbReference>
<dbReference type="GO" id="GO:0031146">
    <property type="term" value="P:SCF-dependent proteasomal ubiquitin-dependent protein catabolic process"/>
    <property type="evidence" value="ECO:0007669"/>
    <property type="project" value="TreeGrafter"/>
</dbReference>
<dbReference type="PANTHER" id="PTHR13318">
    <property type="entry name" value="PARTNER OF PAIRED, ISOFORM B-RELATED"/>
    <property type="match status" value="1"/>
</dbReference>
<evidence type="ECO:0000313" key="4">
    <source>
        <dbReference type="Proteomes" id="UP000287651"/>
    </source>
</evidence>
<dbReference type="AlphaFoldDB" id="A0A427B3V7"/>
<protein>
    <recommendedName>
        <fullName evidence="2">F-box domain-containing protein</fullName>
    </recommendedName>
</protein>
<dbReference type="SMART" id="SM00256">
    <property type="entry name" value="FBOX"/>
    <property type="match status" value="1"/>
</dbReference>
<dbReference type="SUPFAM" id="SSF81383">
    <property type="entry name" value="F-box domain"/>
    <property type="match status" value="1"/>
</dbReference>
<dbReference type="PANTHER" id="PTHR13318:SF77">
    <property type="entry name" value="F-BOX DOMAIN-CONTAINING PROTEIN"/>
    <property type="match status" value="1"/>
</dbReference>
<dbReference type="SUPFAM" id="SSF52047">
    <property type="entry name" value="RNI-like"/>
    <property type="match status" value="1"/>
</dbReference>
<feature type="domain" description="F-box" evidence="2">
    <location>
        <begin position="161"/>
        <end position="201"/>
    </location>
</feature>
<comment type="caution">
    <text evidence="3">The sequence shown here is derived from an EMBL/GenBank/DDBJ whole genome shotgun (WGS) entry which is preliminary data.</text>
</comment>
<evidence type="ECO:0000259" key="2">
    <source>
        <dbReference type="SMART" id="SM00256"/>
    </source>
</evidence>
<dbReference type="InterPro" id="IPR001810">
    <property type="entry name" value="F-box_dom"/>
</dbReference>
<evidence type="ECO:0000313" key="3">
    <source>
        <dbReference type="EMBL" id="RRT83153.1"/>
    </source>
</evidence>
<dbReference type="EMBL" id="AMZH03000551">
    <property type="protein sequence ID" value="RRT83153.1"/>
    <property type="molecule type" value="Genomic_DNA"/>
</dbReference>
<sequence>LVFYCLPDRVSEAFYPFRRDCSPPLRGPQIIAAVVRLVDAPGMGQPGSVHSILHDAQSSWLFRVVLSSGPMRLFRYFSVEAPPQPHGSAVGDRHTSPLSLLHPQPHLFLPSVRVAIIPNPLPSPSFLPLLYSSNRERWWGRERIRRGRGRGGEEGEMDMVLCDELVQEILRRLPPSSAPSVSLVSKRWLCLLRFSTTSLSLRIPPRQTTPIISTSNNSPSLPSILSHYPFLTDLTVVDEDNTADDLLLAIAAAACSSRLAHLRFLPASPLSPTALLSSSTAFASLTTLQIASLLPLSFRWLSFLPSLKTLSLVRSRPKHPSSLRQEAHQPPPAADDDGDRSGVMLLPLESLSLSGICASDRGLSWLWRRCGGLRWLQLRACEGTGDGPSSPVFPLCLPGLLVLELRTCRAIADRVLLHAADHCRALTSLLLYDGGSRDALHHFIHRRGAALRTLDLRLPLDLHNDHLFAIAADGVGDSGKPGGHQLAALRLHSCCLVTGDGLRSLARSPAGAAIEELALVNCDVVEKEPGLLTCLSQSMPRLRRLELSHNEALADKEVGSMLASCRDLVEIRVRGCRSLTGAALSSLLKHCGKQVEVVDITWCPGIAGDAVETLVMNACRLRQLMVEESKVNEAAAVWLSQKGIKIG</sequence>
<dbReference type="Pfam" id="PF00646">
    <property type="entry name" value="F-box"/>
    <property type="match status" value="1"/>
</dbReference>
<dbReference type="InterPro" id="IPR032675">
    <property type="entry name" value="LRR_dom_sf"/>
</dbReference>
<dbReference type="SMART" id="SM00367">
    <property type="entry name" value="LRR_CC"/>
    <property type="match status" value="3"/>
</dbReference>
<organism evidence="3 4">
    <name type="scientific">Ensete ventricosum</name>
    <name type="common">Abyssinian banana</name>
    <name type="synonym">Musa ensete</name>
    <dbReference type="NCBI Taxonomy" id="4639"/>
    <lineage>
        <taxon>Eukaryota</taxon>
        <taxon>Viridiplantae</taxon>
        <taxon>Streptophyta</taxon>
        <taxon>Embryophyta</taxon>
        <taxon>Tracheophyta</taxon>
        <taxon>Spermatophyta</taxon>
        <taxon>Magnoliopsida</taxon>
        <taxon>Liliopsida</taxon>
        <taxon>Zingiberales</taxon>
        <taxon>Musaceae</taxon>
        <taxon>Ensete</taxon>
    </lineage>
</organism>
<reference evidence="3 4" key="1">
    <citation type="journal article" date="2014" name="Agronomy (Basel)">
        <title>A Draft Genome Sequence for Ensete ventricosum, the Drought-Tolerant Tree Against Hunger.</title>
        <authorList>
            <person name="Harrison J."/>
            <person name="Moore K.A."/>
            <person name="Paszkiewicz K."/>
            <person name="Jones T."/>
            <person name="Grant M."/>
            <person name="Ambacheew D."/>
            <person name="Muzemil S."/>
            <person name="Studholme D.J."/>
        </authorList>
    </citation>
    <scope>NUCLEOTIDE SEQUENCE [LARGE SCALE GENOMIC DNA]</scope>
</reference>
<accession>A0A427B3V7</accession>
<dbReference type="GO" id="GO:0019005">
    <property type="term" value="C:SCF ubiquitin ligase complex"/>
    <property type="evidence" value="ECO:0007669"/>
    <property type="project" value="TreeGrafter"/>
</dbReference>
<proteinExistence type="predicted"/>
<feature type="non-terminal residue" evidence="3">
    <location>
        <position position="1"/>
    </location>
</feature>
<gene>
    <name evidence="3" type="ORF">B296_00017022</name>
</gene>